<dbReference type="Pfam" id="PF01243">
    <property type="entry name" value="PNPOx_N"/>
    <property type="match status" value="1"/>
</dbReference>
<gene>
    <name evidence="2" type="ORF">E4663_14775</name>
</gene>
<accession>A0A4Z0GVV3</accession>
<dbReference type="PANTHER" id="PTHR34818">
    <property type="entry name" value="PROTEIN BLI-3"/>
    <property type="match status" value="1"/>
</dbReference>
<reference evidence="2 3" key="1">
    <citation type="journal article" date="2003" name="Int. J. Syst. Evol. Microbiol.">
        <title>Halobacillus salinus sp. nov., isolated from a salt lake on the coast of the East Sea in Korea.</title>
        <authorList>
            <person name="Yoon J.H."/>
            <person name="Kang K.H."/>
            <person name="Park Y.H."/>
        </authorList>
    </citation>
    <scope>NUCLEOTIDE SEQUENCE [LARGE SCALE GENOMIC DNA]</scope>
    <source>
        <strain evidence="2 3">HSL-3</strain>
    </source>
</reference>
<proteinExistence type="predicted"/>
<dbReference type="InterPro" id="IPR011576">
    <property type="entry name" value="Pyridox_Oxase_N"/>
</dbReference>
<dbReference type="AlphaFoldDB" id="A0A4Z0GVV3"/>
<dbReference type="EMBL" id="SRJC01000004">
    <property type="protein sequence ID" value="TGB01896.1"/>
    <property type="molecule type" value="Genomic_DNA"/>
</dbReference>
<dbReference type="STRING" id="192814.GCA_900166575_03723"/>
<comment type="caution">
    <text evidence="2">The sequence shown here is derived from an EMBL/GenBank/DDBJ whole genome shotgun (WGS) entry which is preliminary data.</text>
</comment>
<evidence type="ECO:0000313" key="3">
    <source>
        <dbReference type="Proteomes" id="UP000297982"/>
    </source>
</evidence>
<dbReference type="SUPFAM" id="SSF50475">
    <property type="entry name" value="FMN-binding split barrel"/>
    <property type="match status" value="1"/>
</dbReference>
<dbReference type="RefSeq" id="WP_135328192.1">
    <property type="nucleotide sequence ID" value="NZ_SRJC01000004.1"/>
</dbReference>
<feature type="domain" description="Pyridoxamine 5'-phosphate oxidase N-terminal" evidence="1">
    <location>
        <begin position="6"/>
        <end position="129"/>
    </location>
</feature>
<evidence type="ECO:0000313" key="2">
    <source>
        <dbReference type="EMBL" id="TGB01896.1"/>
    </source>
</evidence>
<name>A0A4Z0GVV3_9BACI</name>
<dbReference type="Gene3D" id="2.30.110.10">
    <property type="entry name" value="Electron Transport, Fmn-binding Protein, Chain A"/>
    <property type="match status" value="1"/>
</dbReference>
<sequence>MNQEELKAKIHEVMENHKVGTLATVKGGKPHSRYMTFHHDDEFTFFTATSSKTHKTDEIEQNPHVHVLLGYEGEGYGDTYLEVEGQAKIRDDQEIKDWIWRDHMKNWLGSKDNPEFVVLEIMPEAIRLMNAGEETPELLEL</sequence>
<protein>
    <submittedName>
        <fullName evidence="2">General stress protein</fullName>
    </submittedName>
</protein>
<dbReference type="PANTHER" id="PTHR34818:SF1">
    <property type="entry name" value="PROTEIN BLI-3"/>
    <property type="match status" value="1"/>
</dbReference>
<evidence type="ECO:0000259" key="1">
    <source>
        <dbReference type="Pfam" id="PF01243"/>
    </source>
</evidence>
<keyword evidence="3" id="KW-1185">Reference proteome</keyword>
<dbReference type="InterPro" id="IPR052917">
    <property type="entry name" value="Stress-Dev_Protein"/>
</dbReference>
<dbReference type="InterPro" id="IPR012349">
    <property type="entry name" value="Split_barrel_FMN-bd"/>
</dbReference>
<dbReference type="Proteomes" id="UP000297982">
    <property type="component" value="Unassembled WGS sequence"/>
</dbReference>
<organism evidence="2 3">
    <name type="scientific">Halobacillus salinus</name>
    <dbReference type="NCBI Taxonomy" id="192814"/>
    <lineage>
        <taxon>Bacteria</taxon>
        <taxon>Bacillati</taxon>
        <taxon>Bacillota</taxon>
        <taxon>Bacilli</taxon>
        <taxon>Bacillales</taxon>
        <taxon>Bacillaceae</taxon>
        <taxon>Halobacillus</taxon>
    </lineage>
</organism>